<dbReference type="PANTHER" id="PTHR42928:SF5">
    <property type="entry name" value="BLR1237 PROTEIN"/>
    <property type="match status" value="1"/>
</dbReference>
<dbReference type="OrthoDB" id="7257103at2"/>
<keyword evidence="3" id="KW-1185">Reference proteome</keyword>
<reference evidence="2 3" key="1">
    <citation type="submission" date="2019-01" db="EMBL/GenBank/DDBJ databases">
        <authorList>
            <person name="Chen W.-M."/>
        </authorList>
    </citation>
    <scope>NUCLEOTIDE SEQUENCE [LARGE SCALE GENOMIC DNA]</scope>
    <source>
        <strain evidence="2 3">CCP-6</strain>
    </source>
</reference>
<dbReference type="Gene3D" id="3.40.190.10">
    <property type="entry name" value="Periplasmic binding protein-like II"/>
    <property type="match status" value="1"/>
</dbReference>
<accession>A0A437MNK8</accession>
<organism evidence="2 3">
    <name type="scientific">Rhodovarius crocodyli</name>
    <dbReference type="NCBI Taxonomy" id="1979269"/>
    <lineage>
        <taxon>Bacteria</taxon>
        <taxon>Pseudomonadati</taxon>
        <taxon>Pseudomonadota</taxon>
        <taxon>Alphaproteobacteria</taxon>
        <taxon>Acetobacterales</taxon>
        <taxon>Roseomonadaceae</taxon>
        <taxon>Rhodovarius</taxon>
    </lineage>
</organism>
<dbReference type="InterPro" id="IPR005064">
    <property type="entry name" value="BUG"/>
</dbReference>
<dbReference type="AlphaFoldDB" id="A0A437MNK8"/>
<dbReference type="Pfam" id="PF03401">
    <property type="entry name" value="TctC"/>
    <property type="match status" value="1"/>
</dbReference>
<sequence length="360" mass="38178">MMCAPGRHHLVAPFRFLPLAGCLGWNIVPLCLCAVPPRENQPMISLTRRAALAAPFLSAPGMARAQSWPNRPIRMIVPFPPGGGVDLTARLLAEPLGHELGQTVVVENRGGAGGVIGVEAMSRAAPDGYTLSLDGAGTITAGPHLRRLPYDALNLGHITRLVRMPFIMAVRNTLPAHTLPEFLALARQGGLRYASGGPGTSQHLTGELFNQMARVSIEHVPYRGTGPALNDLAAGIVDVYYGDPATLGIVNNGQARAMAVTSPERWPLLPDAPAVAEAVPGYVSENWYGLAAPAGTPDAILDQLNAAIAKVMAEPATHRRFDEAGLHPATMGRAAYLDFLRQDSVTWGRVVTTGNIRIGD</sequence>
<gene>
    <name evidence="2" type="ORF">EOD42_03770</name>
</gene>
<evidence type="ECO:0000313" key="2">
    <source>
        <dbReference type="EMBL" id="RVT99228.1"/>
    </source>
</evidence>
<dbReference type="EMBL" id="SACL01000001">
    <property type="protein sequence ID" value="RVT99228.1"/>
    <property type="molecule type" value="Genomic_DNA"/>
</dbReference>
<dbReference type="SUPFAM" id="SSF53850">
    <property type="entry name" value="Periplasmic binding protein-like II"/>
    <property type="match status" value="1"/>
</dbReference>
<evidence type="ECO:0000313" key="3">
    <source>
        <dbReference type="Proteomes" id="UP000282957"/>
    </source>
</evidence>
<comment type="similarity">
    <text evidence="1">Belongs to the UPF0065 (bug) family.</text>
</comment>
<dbReference type="Proteomes" id="UP000282957">
    <property type="component" value="Unassembled WGS sequence"/>
</dbReference>
<comment type="caution">
    <text evidence="2">The sequence shown here is derived from an EMBL/GenBank/DDBJ whole genome shotgun (WGS) entry which is preliminary data.</text>
</comment>
<dbReference type="PANTHER" id="PTHR42928">
    <property type="entry name" value="TRICARBOXYLATE-BINDING PROTEIN"/>
    <property type="match status" value="1"/>
</dbReference>
<dbReference type="InterPro" id="IPR042100">
    <property type="entry name" value="Bug_dom1"/>
</dbReference>
<evidence type="ECO:0000256" key="1">
    <source>
        <dbReference type="ARBA" id="ARBA00006987"/>
    </source>
</evidence>
<dbReference type="CDD" id="cd07012">
    <property type="entry name" value="PBP2_Bug_TTT"/>
    <property type="match status" value="1"/>
</dbReference>
<proteinExistence type="inferred from homology"/>
<dbReference type="PIRSF" id="PIRSF017082">
    <property type="entry name" value="YflP"/>
    <property type="match status" value="1"/>
</dbReference>
<protein>
    <submittedName>
        <fullName evidence="2">Tripartite tricarboxylate transporter substrate binding protein</fullName>
    </submittedName>
</protein>
<dbReference type="Gene3D" id="3.40.190.150">
    <property type="entry name" value="Bordetella uptake gene, domain 1"/>
    <property type="match status" value="1"/>
</dbReference>
<name>A0A437MNK8_9PROT</name>